<dbReference type="PANTHER" id="PTHR42695">
    <property type="entry name" value="GLUTAMINE AMIDOTRANSFERASE YLR126C-RELATED"/>
    <property type="match status" value="1"/>
</dbReference>
<dbReference type="EMBL" id="ASPP01005320">
    <property type="protein sequence ID" value="ETO30764.1"/>
    <property type="molecule type" value="Genomic_DNA"/>
</dbReference>
<dbReference type="SUPFAM" id="SSF52317">
    <property type="entry name" value="Class I glutamine amidotransferase-like"/>
    <property type="match status" value="1"/>
</dbReference>
<proteinExistence type="predicted"/>
<evidence type="ECO:0000259" key="1">
    <source>
        <dbReference type="Pfam" id="PF00117"/>
    </source>
</evidence>
<name>X6NY52_RETFI</name>
<accession>X6NY52</accession>
<dbReference type="Gene3D" id="3.40.50.880">
    <property type="match status" value="1"/>
</dbReference>
<dbReference type="InterPro" id="IPR029062">
    <property type="entry name" value="Class_I_gatase-like"/>
</dbReference>
<comment type="caution">
    <text evidence="2">The sequence shown here is derived from an EMBL/GenBank/DDBJ whole genome shotgun (WGS) entry which is preliminary data.</text>
</comment>
<dbReference type="Proteomes" id="UP000023152">
    <property type="component" value="Unassembled WGS sequence"/>
</dbReference>
<dbReference type="CDD" id="cd01741">
    <property type="entry name" value="GATase1_1"/>
    <property type="match status" value="1"/>
</dbReference>
<evidence type="ECO:0000313" key="2">
    <source>
        <dbReference type="EMBL" id="ETO30764.1"/>
    </source>
</evidence>
<dbReference type="PANTHER" id="PTHR42695:SF5">
    <property type="entry name" value="GLUTAMINE AMIDOTRANSFERASE YLR126C-RELATED"/>
    <property type="match status" value="1"/>
</dbReference>
<dbReference type="Pfam" id="PF00117">
    <property type="entry name" value="GATase"/>
    <property type="match status" value="1"/>
</dbReference>
<keyword evidence="3" id="KW-1185">Reference proteome</keyword>
<reference evidence="2 3" key="1">
    <citation type="journal article" date="2013" name="Curr. Biol.">
        <title>The Genome of the Foraminiferan Reticulomyxa filosa.</title>
        <authorList>
            <person name="Glockner G."/>
            <person name="Hulsmann N."/>
            <person name="Schleicher M."/>
            <person name="Noegel A.A."/>
            <person name="Eichinger L."/>
            <person name="Gallinger C."/>
            <person name="Pawlowski J."/>
            <person name="Sierra R."/>
            <person name="Euteneuer U."/>
            <person name="Pillet L."/>
            <person name="Moustafa A."/>
            <person name="Platzer M."/>
            <person name="Groth M."/>
            <person name="Szafranski K."/>
            <person name="Schliwa M."/>
        </authorList>
    </citation>
    <scope>NUCLEOTIDE SEQUENCE [LARGE SCALE GENOMIC DNA]</scope>
</reference>
<dbReference type="GO" id="GO:0005829">
    <property type="term" value="C:cytosol"/>
    <property type="evidence" value="ECO:0007669"/>
    <property type="project" value="TreeGrafter"/>
</dbReference>
<dbReference type="OrthoDB" id="92161at2759"/>
<dbReference type="PROSITE" id="PS51273">
    <property type="entry name" value="GATASE_TYPE_1"/>
    <property type="match status" value="1"/>
</dbReference>
<sequence length="248" mass="27903">MIREYLMDKDKYARGEEQWRKYLCYKGEIPSRKDLDSCDALIISGSRFDAHDVGTGWIKSLQTLVADLYFEKTPKKQTKILGLCFGAQLIANAIGGESNRSNVGWELGLKWVQFFPDTINRLFPLLNNSPSSSSSSFSALNTTTGLNTLESHRDQILQVPPNALPLACSTRCPVEAFATVDGRVLAIQGHPEFSKEFVQALIEYRFRSGVIDAQVRDQALESFRANNGATLAPDNHLWKELILHWLQH</sequence>
<feature type="domain" description="Glutamine amidotransferase" evidence="1">
    <location>
        <begin position="75"/>
        <end position="195"/>
    </location>
</feature>
<evidence type="ECO:0000313" key="3">
    <source>
        <dbReference type="Proteomes" id="UP000023152"/>
    </source>
</evidence>
<dbReference type="OMA" id="VERNAKW"/>
<gene>
    <name evidence="2" type="ORF">RFI_06356</name>
</gene>
<organism evidence="2 3">
    <name type="scientific">Reticulomyxa filosa</name>
    <dbReference type="NCBI Taxonomy" id="46433"/>
    <lineage>
        <taxon>Eukaryota</taxon>
        <taxon>Sar</taxon>
        <taxon>Rhizaria</taxon>
        <taxon>Retaria</taxon>
        <taxon>Foraminifera</taxon>
        <taxon>Monothalamids</taxon>
        <taxon>Reticulomyxidae</taxon>
        <taxon>Reticulomyxa</taxon>
    </lineage>
</organism>
<protein>
    <recommendedName>
        <fullName evidence="1">Glutamine amidotransferase domain-containing protein</fullName>
    </recommendedName>
</protein>
<dbReference type="InterPro" id="IPR044992">
    <property type="entry name" value="ChyE-like"/>
</dbReference>
<dbReference type="AlphaFoldDB" id="X6NY52"/>
<dbReference type="InterPro" id="IPR017926">
    <property type="entry name" value="GATASE"/>
</dbReference>